<dbReference type="PIRSF" id="PIRSF018169">
    <property type="entry name" value="PAF_acetylhydrolase"/>
    <property type="match status" value="1"/>
</dbReference>
<dbReference type="PANTHER" id="PTHR10272">
    <property type="entry name" value="PLATELET-ACTIVATING FACTOR ACETYLHYDROLASE"/>
    <property type="match status" value="1"/>
</dbReference>
<evidence type="ECO:0000256" key="2">
    <source>
        <dbReference type="ARBA" id="ARBA00022801"/>
    </source>
</evidence>
<dbReference type="InterPro" id="IPR016715">
    <property type="entry name" value="PAF_acetylhydro_eukaryote"/>
</dbReference>
<evidence type="ECO:0000313" key="7">
    <source>
        <dbReference type="EMBL" id="CAH1100660.1"/>
    </source>
</evidence>
<organism evidence="7 8">
    <name type="scientific">Psylliodes chrysocephalus</name>
    <dbReference type="NCBI Taxonomy" id="3402493"/>
    <lineage>
        <taxon>Eukaryota</taxon>
        <taxon>Metazoa</taxon>
        <taxon>Ecdysozoa</taxon>
        <taxon>Arthropoda</taxon>
        <taxon>Hexapoda</taxon>
        <taxon>Insecta</taxon>
        <taxon>Pterygota</taxon>
        <taxon>Neoptera</taxon>
        <taxon>Endopterygota</taxon>
        <taxon>Coleoptera</taxon>
        <taxon>Polyphaga</taxon>
        <taxon>Cucujiformia</taxon>
        <taxon>Chrysomeloidea</taxon>
        <taxon>Chrysomelidae</taxon>
        <taxon>Galerucinae</taxon>
        <taxon>Alticini</taxon>
        <taxon>Psylliodes</taxon>
    </lineage>
</organism>
<feature type="active site" description="Charge relay system" evidence="6">
    <location>
        <position position="308"/>
    </location>
</feature>
<dbReference type="Gene3D" id="3.40.50.1820">
    <property type="entry name" value="alpha/beta hydrolase"/>
    <property type="match status" value="1"/>
</dbReference>
<evidence type="ECO:0000256" key="6">
    <source>
        <dbReference type="PIRSR" id="PIRSR018169-1"/>
    </source>
</evidence>
<name>A0A9P0CIV3_9CUCU</name>
<dbReference type="EMBL" id="OV651822">
    <property type="protein sequence ID" value="CAH1100660.1"/>
    <property type="molecule type" value="Genomic_DNA"/>
</dbReference>
<accession>A0A9P0CIV3</accession>
<gene>
    <name evidence="7" type="ORF">PSYICH_LOCUS2002</name>
</gene>
<dbReference type="Proteomes" id="UP001153636">
    <property type="component" value="Chromosome 10"/>
</dbReference>
<evidence type="ECO:0000256" key="3">
    <source>
        <dbReference type="ARBA" id="ARBA00022963"/>
    </source>
</evidence>
<sequence length="435" mass="50931">MIQATGESSNQNKSSRGRLEASFAPLFSEKIITFSFRQVDLIEMVWFNGKPRHLPTATGPFIPGCSDIMLDYNKTGLFLRLFYPTNVKKTDDENWSKWIPWLPNHLYLIGMSVTIKVRLYLLRLIFWWYGNYHIPVLYGEKVKTEENMKCIIFSHGLGGSRFLYSKISIDLASHGFLVACLEHRDNSSCHTYYYSSQEDAAENKKTVIDFQHIPFGENHYEKRNAQIKQRSIECIETIDFFKRLNSGTVPKNILDDVEERKDNNFRLDDLVGKIDINNFTLFGHSFGAATVLYTLPKRKEIKQTVLLDPWMFPIKNENIHEIVDIPLLFVNTQTFHIDSNVKAMAKFMTKNNREMYTIRQSTHENQTDTVLISRYWLNLFMKKIDPQQAMRINNALVLKFLHQFVNTPADVEQYKSYLHQNAQHFEEGLTKPWKK</sequence>
<comment type="catalytic activity">
    <reaction evidence="5">
        <text>a 1-O-alkyl-2-acetyl-sn-glycero-3-phosphocholine + H2O = a 1-O-alkyl-sn-glycero-3-phosphocholine + acetate + H(+)</text>
        <dbReference type="Rhea" id="RHEA:17777"/>
        <dbReference type="ChEBI" id="CHEBI:15377"/>
        <dbReference type="ChEBI" id="CHEBI:15378"/>
        <dbReference type="ChEBI" id="CHEBI:30089"/>
        <dbReference type="ChEBI" id="CHEBI:30909"/>
        <dbReference type="ChEBI" id="CHEBI:36707"/>
        <dbReference type="EC" id="3.1.1.47"/>
    </reaction>
</comment>
<dbReference type="Pfam" id="PF03403">
    <property type="entry name" value="PAF-AH_p_II"/>
    <property type="match status" value="1"/>
</dbReference>
<dbReference type="GO" id="GO:0016042">
    <property type="term" value="P:lipid catabolic process"/>
    <property type="evidence" value="ECO:0007669"/>
    <property type="project" value="UniProtKB-KW"/>
</dbReference>
<dbReference type="AlphaFoldDB" id="A0A9P0CIV3"/>
<proteinExistence type="predicted"/>
<keyword evidence="3 5" id="KW-0442">Lipid degradation</keyword>
<keyword evidence="4 5" id="KW-0443">Lipid metabolism</keyword>
<dbReference type="EC" id="3.1.1.47" evidence="1 5"/>
<keyword evidence="8" id="KW-1185">Reference proteome</keyword>
<evidence type="ECO:0000256" key="1">
    <source>
        <dbReference type="ARBA" id="ARBA00013201"/>
    </source>
</evidence>
<dbReference type="SUPFAM" id="SSF53474">
    <property type="entry name" value="alpha/beta-Hydrolases"/>
    <property type="match status" value="1"/>
</dbReference>
<dbReference type="InterPro" id="IPR029058">
    <property type="entry name" value="AB_hydrolase_fold"/>
</dbReference>
<feature type="active site" description="Charge relay system" evidence="6">
    <location>
        <position position="363"/>
    </location>
</feature>
<feature type="active site" description="Nucleophile" evidence="6">
    <location>
        <position position="285"/>
    </location>
</feature>
<protein>
    <recommendedName>
        <fullName evidence="1 5">1-alkyl-2-acetylglycerophosphocholine esterase</fullName>
        <ecNumber evidence="1 5">3.1.1.47</ecNumber>
    </recommendedName>
</protein>
<dbReference type="GO" id="GO:0003847">
    <property type="term" value="F:1-alkyl-2-acetylglycerophosphocholine esterase activity"/>
    <property type="evidence" value="ECO:0007669"/>
    <property type="project" value="UniProtKB-UniRule"/>
</dbReference>
<dbReference type="OrthoDB" id="2363873at2759"/>
<evidence type="ECO:0000256" key="4">
    <source>
        <dbReference type="ARBA" id="ARBA00023098"/>
    </source>
</evidence>
<keyword evidence="2 5" id="KW-0378">Hydrolase</keyword>
<evidence type="ECO:0000256" key="5">
    <source>
        <dbReference type="PIRNR" id="PIRNR018169"/>
    </source>
</evidence>
<evidence type="ECO:0000313" key="8">
    <source>
        <dbReference type="Proteomes" id="UP001153636"/>
    </source>
</evidence>
<reference evidence="7" key="1">
    <citation type="submission" date="2022-01" db="EMBL/GenBank/DDBJ databases">
        <authorList>
            <person name="King R."/>
        </authorList>
    </citation>
    <scope>NUCLEOTIDE SEQUENCE</scope>
</reference>
<dbReference type="PANTHER" id="PTHR10272:SF0">
    <property type="entry name" value="PLATELET-ACTIVATING FACTOR ACETYLHYDROLASE"/>
    <property type="match status" value="1"/>
</dbReference>